<dbReference type="EMBL" id="JARKHS020025742">
    <property type="protein sequence ID" value="KAK8767116.1"/>
    <property type="molecule type" value="Genomic_DNA"/>
</dbReference>
<keyword evidence="1" id="KW-0175">Coiled coil</keyword>
<accession>A0AAQ4DXC6</accession>
<organism evidence="3 4">
    <name type="scientific">Amblyomma americanum</name>
    <name type="common">Lone star tick</name>
    <dbReference type="NCBI Taxonomy" id="6943"/>
    <lineage>
        <taxon>Eukaryota</taxon>
        <taxon>Metazoa</taxon>
        <taxon>Ecdysozoa</taxon>
        <taxon>Arthropoda</taxon>
        <taxon>Chelicerata</taxon>
        <taxon>Arachnida</taxon>
        <taxon>Acari</taxon>
        <taxon>Parasitiformes</taxon>
        <taxon>Ixodida</taxon>
        <taxon>Ixodoidea</taxon>
        <taxon>Ixodidae</taxon>
        <taxon>Amblyomminae</taxon>
        <taxon>Amblyomma</taxon>
    </lineage>
</organism>
<evidence type="ECO:0000256" key="2">
    <source>
        <dbReference type="SAM" id="MobiDB-lite"/>
    </source>
</evidence>
<name>A0AAQ4DXC6_AMBAM</name>
<gene>
    <name evidence="3" type="ORF">V5799_006101</name>
</gene>
<evidence type="ECO:0000256" key="1">
    <source>
        <dbReference type="SAM" id="Coils"/>
    </source>
</evidence>
<feature type="region of interest" description="Disordered" evidence="2">
    <location>
        <begin position="77"/>
        <end position="98"/>
    </location>
</feature>
<protein>
    <submittedName>
        <fullName evidence="3">Uncharacterized protein</fullName>
    </submittedName>
</protein>
<dbReference type="Proteomes" id="UP001321473">
    <property type="component" value="Unassembled WGS sequence"/>
</dbReference>
<proteinExistence type="predicted"/>
<feature type="compositionally biased region" description="Low complexity" evidence="2">
    <location>
        <begin position="230"/>
        <end position="255"/>
    </location>
</feature>
<reference evidence="3 4" key="1">
    <citation type="journal article" date="2023" name="Arcadia Sci">
        <title>De novo assembly of a long-read Amblyomma americanum tick genome.</title>
        <authorList>
            <person name="Chou S."/>
            <person name="Poskanzer K.E."/>
            <person name="Rollins M."/>
            <person name="Thuy-Boun P.S."/>
        </authorList>
    </citation>
    <scope>NUCLEOTIDE SEQUENCE [LARGE SCALE GENOMIC DNA]</scope>
    <source>
        <strain evidence="3">F_SG_1</strain>
        <tissue evidence="3">Salivary glands</tissue>
    </source>
</reference>
<comment type="caution">
    <text evidence="3">The sequence shown here is derived from an EMBL/GenBank/DDBJ whole genome shotgun (WGS) entry which is preliminary data.</text>
</comment>
<dbReference type="AlphaFoldDB" id="A0AAQ4DXC6"/>
<feature type="coiled-coil region" evidence="1">
    <location>
        <begin position="123"/>
        <end position="164"/>
    </location>
</feature>
<feature type="region of interest" description="Disordered" evidence="2">
    <location>
        <begin position="226"/>
        <end position="280"/>
    </location>
</feature>
<sequence length="308" mass="34165">MYVLVRYAGEDRSYILQHTDVRDFVPHDIEDYDPKKVYDIFWAGDSSTCGGYYGGKIIHMTDTEEEMEQWRKRKEARKCARKTDIPPRKKARLEEQAKGVAKKNAERELLSSRVGNSPEESKVAHLESLVRDLKAELERCKEVIGDKEKEMKNLRSLNESLQKALCAKILQNDHSQNENVSATIDKVFWEGDSATQAVNSAMHSHSLGTIAPVLPLDVASPLAAPPVAPPRADVAPPRADVAPPRADVAPPRADVTPAVPPARPMSKAPRKADQDLDLTVGTTNETGEVSMLGLTPLIETAWREAIVW</sequence>
<evidence type="ECO:0000313" key="3">
    <source>
        <dbReference type="EMBL" id="KAK8767116.1"/>
    </source>
</evidence>
<evidence type="ECO:0000313" key="4">
    <source>
        <dbReference type="Proteomes" id="UP001321473"/>
    </source>
</evidence>
<keyword evidence="4" id="KW-1185">Reference proteome</keyword>